<feature type="region of interest" description="Disordered" evidence="1">
    <location>
        <begin position="116"/>
        <end position="157"/>
    </location>
</feature>
<name>A0A7J7S1X7_MYOMY</name>
<keyword evidence="3" id="KW-1185">Reference proteome</keyword>
<comment type="caution">
    <text evidence="2">The sequence shown here is derived from an EMBL/GenBank/DDBJ whole genome shotgun (WGS) entry which is preliminary data.</text>
</comment>
<accession>A0A7J7S1X7</accession>
<sequence>MFPWTDPSSWLLPRARLKPEVQPIPAPTVRSSPPQFPPVLVLQPWNGGPAQRGRDSTQEMLSGCRLQDGVKARLASALPVSASPRPTRGNGQRPPLVSLSAPQYLSLFLPQVCTSQEAASAAGGGPGSPQRSQNPNPIPQASLPPFAGLCTTFSTTG</sequence>
<evidence type="ECO:0000256" key="1">
    <source>
        <dbReference type="SAM" id="MobiDB-lite"/>
    </source>
</evidence>
<dbReference type="AlphaFoldDB" id="A0A7J7S1X7"/>
<reference evidence="2 3" key="1">
    <citation type="journal article" date="2020" name="Nature">
        <title>Six reference-quality genomes reveal evolution of bat adaptations.</title>
        <authorList>
            <person name="Jebb D."/>
            <person name="Huang Z."/>
            <person name="Pippel M."/>
            <person name="Hughes G.M."/>
            <person name="Lavrichenko K."/>
            <person name="Devanna P."/>
            <person name="Winkler S."/>
            <person name="Jermiin L.S."/>
            <person name="Skirmuntt E.C."/>
            <person name="Katzourakis A."/>
            <person name="Burkitt-Gray L."/>
            <person name="Ray D.A."/>
            <person name="Sullivan K.A.M."/>
            <person name="Roscito J.G."/>
            <person name="Kirilenko B.M."/>
            <person name="Davalos L.M."/>
            <person name="Corthals A.P."/>
            <person name="Power M.L."/>
            <person name="Jones G."/>
            <person name="Ransome R.D."/>
            <person name="Dechmann D.K.N."/>
            <person name="Locatelli A.G."/>
            <person name="Puechmaille S.J."/>
            <person name="Fedrigo O."/>
            <person name="Jarvis E.D."/>
            <person name="Hiller M."/>
            <person name="Vernes S.C."/>
            <person name="Myers E.W."/>
            <person name="Teeling E.C."/>
        </authorList>
    </citation>
    <scope>NUCLEOTIDE SEQUENCE [LARGE SCALE GENOMIC DNA]</scope>
    <source>
        <strain evidence="2">MMyoMyo1</strain>
        <tissue evidence="2">Flight muscle</tissue>
    </source>
</reference>
<dbReference type="EMBL" id="JABWUV010000020">
    <property type="protein sequence ID" value="KAF6282391.1"/>
    <property type="molecule type" value="Genomic_DNA"/>
</dbReference>
<proteinExistence type="predicted"/>
<feature type="region of interest" description="Disordered" evidence="1">
    <location>
        <begin position="78"/>
        <end position="97"/>
    </location>
</feature>
<dbReference type="Proteomes" id="UP000527355">
    <property type="component" value="Unassembled WGS sequence"/>
</dbReference>
<evidence type="ECO:0000313" key="3">
    <source>
        <dbReference type="Proteomes" id="UP000527355"/>
    </source>
</evidence>
<organism evidence="2 3">
    <name type="scientific">Myotis myotis</name>
    <name type="common">Greater mouse-eared bat</name>
    <name type="synonym">Vespertilio myotis</name>
    <dbReference type="NCBI Taxonomy" id="51298"/>
    <lineage>
        <taxon>Eukaryota</taxon>
        <taxon>Metazoa</taxon>
        <taxon>Chordata</taxon>
        <taxon>Craniata</taxon>
        <taxon>Vertebrata</taxon>
        <taxon>Euteleostomi</taxon>
        <taxon>Mammalia</taxon>
        <taxon>Eutheria</taxon>
        <taxon>Laurasiatheria</taxon>
        <taxon>Chiroptera</taxon>
        <taxon>Yangochiroptera</taxon>
        <taxon>Vespertilionidae</taxon>
        <taxon>Myotis</taxon>
    </lineage>
</organism>
<gene>
    <name evidence="2" type="ORF">mMyoMyo1_010036</name>
</gene>
<protein>
    <submittedName>
        <fullName evidence="2">Uncharacterized protein</fullName>
    </submittedName>
</protein>
<evidence type="ECO:0000313" key="2">
    <source>
        <dbReference type="EMBL" id="KAF6282391.1"/>
    </source>
</evidence>